<dbReference type="Pfam" id="PF13539">
    <property type="entry name" value="Peptidase_M15_4"/>
    <property type="match status" value="1"/>
</dbReference>
<dbReference type="Gene3D" id="3.30.1380.10">
    <property type="match status" value="1"/>
</dbReference>
<dbReference type="RefSeq" id="WP_209461771.1">
    <property type="nucleotide sequence ID" value="NZ_CP110224.1"/>
</dbReference>
<dbReference type="EC" id="3.4.-.-" evidence="3"/>
<keyword evidence="3" id="KW-0378">Hydrolase</keyword>
<evidence type="ECO:0000256" key="1">
    <source>
        <dbReference type="SAM" id="Phobius"/>
    </source>
</evidence>
<dbReference type="InterPro" id="IPR039561">
    <property type="entry name" value="Peptidase_M15C"/>
</dbReference>
<dbReference type="InterPro" id="IPR009045">
    <property type="entry name" value="Zn_M74/Hedgehog-like"/>
</dbReference>
<dbReference type="EMBL" id="JAGGKX010000002">
    <property type="protein sequence ID" value="MBP1968557.1"/>
    <property type="molecule type" value="Genomic_DNA"/>
</dbReference>
<name>A0ABS4IC99_9BACI</name>
<dbReference type="CDD" id="cd14845">
    <property type="entry name" value="L-Ala-D-Glu_peptidase_like"/>
    <property type="match status" value="1"/>
</dbReference>
<protein>
    <submittedName>
        <fullName evidence="3">Peptidoglycan L-alanyl-D-glutamate endopeptidase CwlK</fullName>
        <ecNumber evidence="3">3.4.-.-</ecNumber>
    </submittedName>
</protein>
<keyword evidence="1" id="KW-1133">Transmembrane helix</keyword>
<evidence type="ECO:0000313" key="3">
    <source>
        <dbReference type="EMBL" id="MBP1968557.1"/>
    </source>
</evidence>
<organism evidence="3 4">
    <name type="scientific">Virgibacillus natechei</name>
    <dbReference type="NCBI Taxonomy" id="1216297"/>
    <lineage>
        <taxon>Bacteria</taxon>
        <taxon>Bacillati</taxon>
        <taxon>Bacillota</taxon>
        <taxon>Bacilli</taxon>
        <taxon>Bacillales</taxon>
        <taxon>Bacillaceae</taxon>
        <taxon>Virgibacillus</taxon>
    </lineage>
</organism>
<accession>A0ABS4IC99</accession>
<dbReference type="SUPFAM" id="SSF55166">
    <property type="entry name" value="Hedgehog/DD-peptidase"/>
    <property type="match status" value="1"/>
</dbReference>
<keyword evidence="4" id="KW-1185">Reference proteome</keyword>
<reference evidence="3 4" key="1">
    <citation type="submission" date="2021-03" db="EMBL/GenBank/DDBJ databases">
        <title>Genomic Encyclopedia of Type Strains, Phase IV (KMG-IV): sequencing the most valuable type-strain genomes for metagenomic binning, comparative biology and taxonomic classification.</title>
        <authorList>
            <person name="Goeker M."/>
        </authorList>
    </citation>
    <scope>NUCLEOTIDE SEQUENCE [LARGE SCALE GENOMIC DNA]</scope>
    <source>
        <strain evidence="3 4">DSM 25609</strain>
    </source>
</reference>
<dbReference type="GO" id="GO:0016787">
    <property type="term" value="F:hydrolase activity"/>
    <property type="evidence" value="ECO:0007669"/>
    <property type="project" value="UniProtKB-KW"/>
</dbReference>
<evidence type="ECO:0000259" key="2">
    <source>
        <dbReference type="Pfam" id="PF13539"/>
    </source>
</evidence>
<feature type="transmembrane region" description="Helical" evidence="1">
    <location>
        <begin position="7"/>
        <end position="25"/>
    </location>
</feature>
<dbReference type="Proteomes" id="UP001519345">
    <property type="component" value="Unassembled WGS sequence"/>
</dbReference>
<comment type="caution">
    <text evidence="3">The sequence shown here is derived from an EMBL/GenBank/DDBJ whole genome shotgun (WGS) entry which is preliminary data.</text>
</comment>
<keyword evidence="1" id="KW-0812">Transmembrane</keyword>
<evidence type="ECO:0000313" key="4">
    <source>
        <dbReference type="Proteomes" id="UP001519345"/>
    </source>
</evidence>
<feature type="domain" description="Peptidase M15C" evidence="2">
    <location>
        <begin position="96"/>
        <end position="166"/>
    </location>
</feature>
<sequence length="191" mass="21921">MKGIRKILLPWIMIIIFLSILFILYNRMEENYLDMGEDAPLPDDLHPLVEEKKDILLEQAEAIDIDVVITDKTRSIDEQNELYEQGRSASGNIVTNAKGGESYHNYGLAIDYALLDNNGDIHWDIQYDGTDSGESDWFEVAELAKDLGFEWGGDWNRFPDYPHLQMDFGLSIDQLQRGMRPAPEDHDEADK</sequence>
<proteinExistence type="predicted"/>
<gene>
    <name evidence="3" type="ORF">J2Z83_000649</name>
</gene>
<keyword evidence="1" id="KW-0472">Membrane</keyword>